<dbReference type="InterPro" id="IPR005467">
    <property type="entry name" value="His_kinase_dom"/>
</dbReference>
<protein>
    <recommendedName>
        <fullName evidence="2">histidine kinase</fullName>
        <ecNumber evidence="2">2.7.13.3</ecNumber>
    </recommendedName>
</protein>
<dbReference type="InterPro" id="IPR003594">
    <property type="entry name" value="HATPase_dom"/>
</dbReference>
<dbReference type="PANTHER" id="PTHR43047">
    <property type="entry name" value="TWO-COMPONENT HISTIDINE PROTEIN KINASE"/>
    <property type="match status" value="1"/>
</dbReference>
<keyword evidence="5" id="KW-0418">Kinase</keyword>
<dbReference type="CDD" id="cd00130">
    <property type="entry name" value="PAS"/>
    <property type="match status" value="1"/>
</dbReference>
<dbReference type="InterPro" id="IPR036097">
    <property type="entry name" value="HisK_dim/P_sf"/>
</dbReference>
<dbReference type="InterPro" id="IPR035965">
    <property type="entry name" value="PAS-like_dom_sf"/>
</dbReference>
<dbReference type="GO" id="GO:0005886">
    <property type="term" value="C:plasma membrane"/>
    <property type="evidence" value="ECO:0007669"/>
    <property type="project" value="TreeGrafter"/>
</dbReference>
<keyword evidence="7" id="KW-1185">Reference proteome</keyword>
<dbReference type="SUPFAM" id="SSF55785">
    <property type="entry name" value="PYP-like sensor domain (PAS domain)"/>
    <property type="match status" value="1"/>
</dbReference>
<dbReference type="PROSITE" id="PS50112">
    <property type="entry name" value="PAS"/>
    <property type="match status" value="1"/>
</dbReference>
<dbReference type="SMART" id="SM00388">
    <property type="entry name" value="HisKA"/>
    <property type="match status" value="1"/>
</dbReference>
<dbReference type="CDD" id="cd16922">
    <property type="entry name" value="HATPase_EvgS-ArcB-TorS-like"/>
    <property type="match status" value="1"/>
</dbReference>
<keyword evidence="3" id="KW-0597">Phosphoprotein</keyword>
<evidence type="ECO:0000256" key="4">
    <source>
        <dbReference type="ARBA" id="ARBA00022679"/>
    </source>
</evidence>
<comment type="catalytic activity">
    <reaction evidence="1">
        <text>ATP + protein L-histidine = ADP + protein N-phospho-L-histidine.</text>
        <dbReference type="EC" id="2.7.13.3"/>
    </reaction>
</comment>
<dbReference type="GO" id="GO:0006355">
    <property type="term" value="P:regulation of DNA-templated transcription"/>
    <property type="evidence" value="ECO:0007669"/>
    <property type="project" value="InterPro"/>
</dbReference>
<dbReference type="Pfam" id="PF00512">
    <property type="entry name" value="HisKA"/>
    <property type="match status" value="1"/>
</dbReference>
<dbReference type="Pfam" id="PF02518">
    <property type="entry name" value="HATPase_c"/>
    <property type="match status" value="1"/>
</dbReference>
<dbReference type="SUPFAM" id="SSF47384">
    <property type="entry name" value="Homodimeric domain of signal transducing histidine kinase"/>
    <property type="match status" value="1"/>
</dbReference>
<dbReference type="CDD" id="cd00082">
    <property type="entry name" value="HisKA"/>
    <property type="match status" value="1"/>
</dbReference>
<proteinExistence type="predicted"/>
<sequence length="568" mass="61789">MLERLIDYFIPDDFPDPTGVETRRARIGVIITIIANFWAFVAGTLGLASGNIHVGVGLLIGAVVMSLAPFVLRNTGNLSLAGHCIIIPAYVTIVAMVYSTGGLYSAAILWLPLLPLLATIYQSNRNALAWVFVVGATIALMTVGMLVDYPFPQAKSRVGSYIQFGVALIGMMGTTYALLQFKNNVQIWLSDALREKEAETRAVLETAPDAILTVGGDGQILSVNRATARMFNASREEILALNIQDLVADLDPVSLNALLKTRGFGESVELTSTRAGSEFPVEIAFGHHDSRIVLVLRDITERKVANQALRSARDQAIEASRAKSAFLANMSHELRTPLNAVIGYSEMIKEEIEIMYDEKVENIEVITDFLPDLTRIRTAGAHLLALINDILDLSKIEAGKMDLHLEEFEVDALIEEIESTIAPLAKKGNNRVVIERSDALGTMNSDITKVRQILLNLLSNACKFTKEGSVTVRISPAENNAKLIFEIEDTGVGMSESQLQKIFEAFTQADASTTRQYGGTGLGLTITRHFCSLLGGEVEVESSLGQGSVFRVHLPRDNSTDIPAEIAA</sequence>
<dbReference type="GO" id="GO:0000155">
    <property type="term" value="F:phosphorelay sensor kinase activity"/>
    <property type="evidence" value="ECO:0007669"/>
    <property type="project" value="InterPro"/>
</dbReference>
<name>A0A2Z4FJ84_9DELT</name>
<evidence type="ECO:0000313" key="6">
    <source>
        <dbReference type="EMBL" id="AWV88746.1"/>
    </source>
</evidence>
<dbReference type="InterPro" id="IPR013767">
    <property type="entry name" value="PAS_fold"/>
</dbReference>
<dbReference type="Gene3D" id="3.30.450.20">
    <property type="entry name" value="PAS domain"/>
    <property type="match status" value="1"/>
</dbReference>
<gene>
    <name evidence="6" type="ORF">DN745_05095</name>
</gene>
<dbReference type="SUPFAM" id="SSF55874">
    <property type="entry name" value="ATPase domain of HSP90 chaperone/DNA topoisomerase II/histidine kinase"/>
    <property type="match status" value="1"/>
</dbReference>
<dbReference type="PRINTS" id="PR00344">
    <property type="entry name" value="BCTRLSENSOR"/>
</dbReference>
<dbReference type="RefSeq" id="WP_111332725.1">
    <property type="nucleotide sequence ID" value="NZ_CP030032.1"/>
</dbReference>
<dbReference type="SMART" id="SM00091">
    <property type="entry name" value="PAS"/>
    <property type="match status" value="1"/>
</dbReference>
<organism evidence="6 7">
    <name type="scientific">Bradymonas sediminis</name>
    <dbReference type="NCBI Taxonomy" id="1548548"/>
    <lineage>
        <taxon>Bacteria</taxon>
        <taxon>Deltaproteobacteria</taxon>
        <taxon>Bradymonadales</taxon>
        <taxon>Bradymonadaceae</taxon>
        <taxon>Bradymonas</taxon>
    </lineage>
</organism>
<dbReference type="AlphaFoldDB" id="A0A2Z4FJ84"/>
<dbReference type="InterPro" id="IPR036890">
    <property type="entry name" value="HATPase_C_sf"/>
</dbReference>
<evidence type="ECO:0000256" key="3">
    <source>
        <dbReference type="ARBA" id="ARBA00022553"/>
    </source>
</evidence>
<evidence type="ECO:0000256" key="2">
    <source>
        <dbReference type="ARBA" id="ARBA00012438"/>
    </source>
</evidence>
<dbReference type="KEGG" id="bsed:DN745_05095"/>
<dbReference type="OrthoDB" id="7318144at2"/>
<evidence type="ECO:0000256" key="5">
    <source>
        <dbReference type="ARBA" id="ARBA00022777"/>
    </source>
</evidence>
<keyword evidence="4" id="KW-0808">Transferase</keyword>
<dbReference type="InterPro" id="IPR000014">
    <property type="entry name" value="PAS"/>
</dbReference>
<dbReference type="Gene3D" id="1.10.287.130">
    <property type="match status" value="1"/>
</dbReference>
<dbReference type="PROSITE" id="PS50109">
    <property type="entry name" value="HIS_KIN"/>
    <property type="match status" value="1"/>
</dbReference>
<dbReference type="Gene3D" id="3.30.565.10">
    <property type="entry name" value="Histidine kinase-like ATPase, C-terminal domain"/>
    <property type="match status" value="1"/>
</dbReference>
<reference evidence="6 7" key="1">
    <citation type="submission" date="2018-06" db="EMBL/GenBank/DDBJ databases">
        <title>Lujinxingia sediminis gen. nov. sp. nov., a new facultative anaerobic member of the class Deltaproteobacteria, and proposal of Lujinxingaceae fam. nov.</title>
        <authorList>
            <person name="Guo L.-Y."/>
            <person name="Li C.-M."/>
            <person name="Wang S."/>
            <person name="Du Z.-J."/>
        </authorList>
    </citation>
    <scope>NUCLEOTIDE SEQUENCE [LARGE SCALE GENOMIC DNA]</scope>
    <source>
        <strain evidence="6 7">FA350</strain>
    </source>
</reference>
<dbReference type="GO" id="GO:0009927">
    <property type="term" value="F:histidine phosphotransfer kinase activity"/>
    <property type="evidence" value="ECO:0007669"/>
    <property type="project" value="TreeGrafter"/>
</dbReference>
<dbReference type="PANTHER" id="PTHR43047:SF72">
    <property type="entry name" value="OSMOSENSING HISTIDINE PROTEIN KINASE SLN1"/>
    <property type="match status" value="1"/>
</dbReference>
<dbReference type="Pfam" id="PF00989">
    <property type="entry name" value="PAS"/>
    <property type="match status" value="1"/>
</dbReference>
<dbReference type="FunFam" id="3.30.565.10:FF:000010">
    <property type="entry name" value="Sensor histidine kinase RcsC"/>
    <property type="match status" value="1"/>
</dbReference>
<accession>A0A2Z4FJ84</accession>
<dbReference type="InterPro" id="IPR004358">
    <property type="entry name" value="Sig_transdc_His_kin-like_C"/>
</dbReference>
<dbReference type="EC" id="2.7.13.3" evidence="2"/>
<dbReference type="SMART" id="SM00387">
    <property type="entry name" value="HATPase_c"/>
    <property type="match status" value="1"/>
</dbReference>
<evidence type="ECO:0000256" key="1">
    <source>
        <dbReference type="ARBA" id="ARBA00000085"/>
    </source>
</evidence>
<dbReference type="InterPro" id="IPR003661">
    <property type="entry name" value="HisK_dim/P_dom"/>
</dbReference>
<dbReference type="Proteomes" id="UP000249799">
    <property type="component" value="Chromosome"/>
</dbReference>
<dbReference type="EMBL" id="CP030032">
    <property type="protein sequence ID" value="AWV88746.1"/>
    <property type="molecule type" value="Genomic_DNA"/>
</dbReference>
<evidence type="ECO:0000313" key="7">
    <source>
        <dbReference type="Proteomes" id="UP000249799"/>
    </source>
</evidence>
<dbReference type="NCBIfam" id="TIGR00229">
    <property type="entry name" value="sensory_box"/>
    <property type="match status" value="1"/>
</dbReference>